<sequence length="522" mass="57745">MLPLQQDADVIGRATNAWALVSVLCTQPNELFNDDDPTCSFNLAAVAQQHPTVVARTLLYIAICIQQLPPDFGMTQLHISDVDAVLVQYMSTVVTLVTSDDDLVCRMEGLECLLLLGLFHINAGNLRRAWLSFRRALNVAQLMGFHTDSSNPPLGPSATSSLPKRQMWDQIIMADRYLGVILGLPCGAEDGCTGPDGAPNEPNIDLDWLFTRRVSIIAGRIIKRNQGGSTRNFVATQVIDEELESLAKEMPQSWWAIPQLVGAQRSVEVGEQFDRLLLQLWYYQLATLVHLPFMLRAATERRCEYSKFCCLKASRQLILRYLALRRANNTQLCCRVADFAAFTATVILVIGSVNSSLGTESLEAQQQREEDKTMILQVVTSMETLSANKREQVAAQSVDVIKTLLLTDDPAGRTVGDLRVTIPHFGTISIDHNLVTLETLDERMPIAVQQQHQAATGTVVDAQNWHSPPVDQSTVRPPVIPFPNSQLPSLGLEALMGGWEGTGTESVFFDSLLYTDLNGDWI</sequence>
<dbReference type="CDD" id="cd12148">
    <property type="entry name" value="fungal_TF_MHR"/>
    <property type="match status" value="1"/>
</dbReference>
<evidence type="ECO:0000256" key="3">
    <source>
        <dbReference type="ARBA" id="ARBA00023242"/>
    </source>
</evidence>
<proteinExistence type="predicted"/>
<keyword evidence="3" id="KW-0539">Nucleus</keyword>
<evidence type="ECO:0000256" key="2">
    <source>
        <dbReference type="ARBA" id="ARBA00023163"/>
    </source>
</evidence>
<dbReference type="EMBL" id="JH767566">
    <property type="protein sequence ID" value="EON64147.1"/>
    <property type="molecule type" value="Genomic_DNA"/>
</dbReference>
<gene>
    <name evidence="4" type="ORF">W97_03377</name>
</gene>
<dbReference type="RefSeq" id="XP_007779464.1">
    <property type="nucleotide sequence ID" value="XM_007781274.1"/>
</dbReference>
<dbReference type="OMA" id="MRWFALR"/>
<dbReference type="STRING" id="1168221.R7YQH6"/>
<organism evidence="4 5">
    <name type="scientific">Coniosporium apollinis (strain CBS 100218)</name>
    <name type="common">Rock-inhabiting black yeast</name>
    <dbReference type="NCBI Taxonomy" id="1168221"/>
    <lineage>
        <taxon>Eukaryota</taxon>
        <taxon>Fungi</taxon>
        <taxon>Dikarya</taxon>
        <taxon>Ascomycota</taxon>
        <taxon>Pezizomycotina</taxon>
        <taxon>Dothideomycetes</taxon>
        <taxon>Dothideomycetes incertae sedis</taxon>
        <taxon>Coniosporium</taxon>
    </lineage>
</organism>
<evidence type="ECO:0000313" key="5">
    <source>
        <dbReference type="Proteomes" id="UP000016924"/>
    </source>
</evidence>
<accession>R7YQH6</accession>
<dbReference type="HOGENOM" id="CLU_004804_2_3_1"/>
<dbReference type="Proteomes" id="UP000016924">
    <property type="component" value="Unassembled WGS sequence"/>
</dbReference>
<dbReference type="GeneID" id="19900688"/>
<dbReference type="eggNOG" id="ENOG502SJ8Q">
    <property type="taxonomic scope" value="Eukaryota"/>
</dbReference>
<dbReference type="PANTHER" id="PTHR47840:SF1">
    <property type="entry name" value="ZN(II)2CYS6 TRANSCRIPTION FACTOR (EUROFUNG)"/>
    <property type="match status" value="1"/>
</dbReference>
<keyword evidence="5" id="KW-1185">Reference proteome</keyword>
<dbReference type="OrthoDB" id="5392779at2759"/>
<reference evidence="5" key="1">
    <citation type="submission" date="2012-06" db="EMBL/GenBank/DDBJ databases">
        <title>The genome sequence of Coniosporium apollinis CBS 100218.</title>
        <authorList>
            <consortium name="The Broad Institute Genome Sequencing Platform"/>
            <person name="Cuomo C."/>
            <person name="Gorbushina A."/>
            <person name="Noack S."/>
            <person name="Walker B."/>
            <person name="Young S.K."/>
            <person name="Zeng Q."/>
            <person name="Gargeya S."/>
            <person name="Fitzgerald M."/>
            <person name="Haas B."/>
            <person name="Abouelleil A."/>
            <person name="Alvarado L."/>
            <person name="Arachchi H.M."/>
            <person name="Berlin A.M."/>
            <person name="Chapman S.B."/>
            <person name="Goldberg J."/>
            <person name="Griggs A."/>
            <person name="Gujja S."/>
            <person name="Hansen M."/>
            <person name="Howarth C."/>
            <person name="Imamovic A."/>
            <person name="Larimer J."/>
            <person name="McCowan C."/>
            <person name="Montmayeur A."/>
            <person name="Murphy C."/>
            <person name="Neiman D."/>
            <person name="Pearson M."/>
            <person name="Priest M."/>
            <person name="Roberts A."/>
            <person name="Saif S."/>
            <person name="Shea T."/>
            <person name="Sisk P."/>
            <person name="Sykes S."/>
            <person name="Wortman J."/>
            <person name="Nusbaum C."/>
            <person name="Birren B."/>
        </authorList>
    </citation>
    <scope>NUCLEOTIDE SEQUENCE [LARGE SCALE GENOMIC DNA]</scope>
    <source>
        <strain evidence="5">CBS 100218</strain>
    </source>
</reference>
<name>R7YQH6_CONA1</name>
<keyword evidence="2" id="KW-0804">Transcription</keyword>
<evidence type="ECO:0000313" key="4">
    <source>
        <dbReference type="EMBL" id="EON64147.1"/>
    </source>
</evidence>
<evidence type="ECO:0000256" key="1">
    <source>
        <dbReference type="ARBA" id="ARBA00023015"/>
    </source>
</evidence>
<evidence type="ECO:0008006" key="6">
    <source>
        <dbReference type="Google" id="ProtNLM"/>
    </source>
</evidence>
<dbReference type="AlphaFoldDB" id="R7YQH6"/>
<keyword evidence="1" id="KW-0805">Transcription regulation</keyword>
<protein>
    <recommendedName>
        <fullName evidence="6">Transcription factor domain-containing protein</fullName>
    </recommendedName>
</protein>
<dbReference type="PANTHER" id="PTHR47840">
    <property type="entry name" value="ZN(II)2CYS6 TRANSCRIPTION FACTOR (EUROFUNG)-RELATED"/>
    <property type="match status" value="1"/>
</dbReference>